<evidence type="ECO:0000313" key="2">
    <source>
        <dbReference type="EMBL" id="QXE26392.1"/>
    </source>
</evidence>
<dbReference type="KEGG" id="rsin:B6N60_05124"/>
<evidence type="ECO:0000256" key="1">
    <source>
        <dbReference type="SAM" id="Phobius"/>
    </source>
</evidence>
<reference evidence="2" key="1">
    <citation type="submission" date="2017-04" db="EMBL/GenBank/DDBJ databases">
        <title>Genome deletions in a multicellular cyanobacterial endosymbiont for morphological adaptation in marine diatoms.</title>
        <authorList>
            <person name="Wang Y."/>
            <person name="Gao H."/>
            <person name="Li R."/>
            <person name="Xu X."/>
        </authorList>
    </citation>
    <scope>NUCLEOTIDE SEQUENCE</scope>
    <source>
        <strain evidence="2">FACHB 800</strain>
    </source>
</reference>
<feature type="transmembrane region" description="Helical" evidence="1">
    <location>
        <begin position="15"/>
        <end position="37"/>
    </location>
</feature>
<evidence type="ECO:0000313" key="3">
    <source>
        <dbReference type="Proteomes" id="UP000683511"/>
    </source>
</evidence>
<keyword evidence="1" id="KW-0812">Transmembrane</keyword>
<keyword evidence="1" id="KW-0472">Membrane</keyword>
<name>A0A975TCY4_9NOST</name>
<gene>
    <name evidence="2" type="ORF">B6N60_05124</name>
</gene>
<dbReference type="EMBL" id="CP021056">
    <property type="protein sequence ID" value="QXE26392.1"/>
    <property type="molecule type" value="Genomic_DNA"/>
</dbReference>
<dbReference type="RefSeq" id="WP_190601997.1">
    <property type="nucleotide sequence ID" value="NZ_CP021056.1"/>
</dbReference>
<dbReference type="Proteomes" id="UP000683511">
    <property type="component" value="Chromosome"/>
</dbReference>
<protein>
    <submittedName>
        <fullName evidence="2">Uncharacterized protein</fullName>
    </submittedName>
</protein>
<sequence>MNYENKFYQGETANLYYVIGEFIVEFKILYFVVSNVCKFQVKNKLSSPTRIIRFLNSKYTGGKVSNKMEDAYLELLMIQKIL</sequence>
<dbReference type="AlphaFoldDB" id="A0A975TCY4"/>
<accession>A0A975TCY4</accession>
<keyword evidence="1" id="KW-1133">Transmembrane helix</keyword>
<keyword evidence="3" id="KW-1185">Reference proteome</keyword>
<proteinExistence type="predicted"/>
<organism evidence="2 3">
    <name type="scientific">Richelia sinica FACHB-800</name>
    <dbReference type="NCBI Taxonomy" id="1357546"/>
    <lineage>
        <taxon>Bacteria</taxon>
        <taxon>Bacillati</taxon>
        <taxon>Cyanobacteriota</taxon>
        <taxon>Cyanophyceae</taxon>
        <taxon>Nostocales</taxon>
        <taxon>Nostocaceae</taxon>
        <taxon>Richelia</taxon>
    </lineage>
</organism>